<protein>
    <recommendedName>
        <fullName evidence="4">WW domain-containing oxidoreductase</fullName>
    </recommendedName>
</protein>
<evidence type="ECO:0000256" key="1">
    <source>
        <dbReference type="ARBA" id="ARBA00004371"/>
    </source>
</evidence>
<evidence type="ECO:0000256" key="10">
    <source>
        <dbReference type="ARBA" id="ARBA00023228"/>
    </source>
</evidence>
<dbReference type="FunFam" id="3.40.50.720:FF:000353">
    <property type="entry name" value="WW domain-containing oxidoreductase"/>
    <property type="match status" value="1"/>
</dbReference>
<accession>A0A8S1BX12</accession>
<keyword evidence="6" id="KW-0053">Apoptosis</keyword>
<dbReference type="OrthoDB" id="9989144at2759"/>
<feature type="domain" description="WW" evidence="11">
    <location>
        <begin position="36"/>
        <end position="63"/>
    </location>
</feature>
<gene>
    <name evidence="12" type="ORF">CLODIP_2_CD11365</name>
</gene>
<keyword evidence="7" id="KW-0521">NADP</keyword>
<evidence type="ECO:0000313" key="13">
    <source>
        <dbReference type="Proteomes" id="UP000494165"/>
    </source>
</evidence>
<dbReference type="Gene3D" id="3.40.50.720">
    <property type="entry name" value="NAD(P)-binding Rossmann-like Domain"/>
    <property type="match status" value="1"/>
</dbReference>
<dbReference type="Pfam" id="PF00397">
    <property type="entry name" value="WW"/>
    <property type="match status" value="1"/>
</dbReference>
<organism evidence="12 13">
    <name type="scientific">Cloeon dipterum</name>
    <dbReference type="NCBI Taxonomy" id="197152"/>
    <lineage>
        <taxon>Eukaryota</taxon>
        <taxon>Metazoa</taxon>
        <taxon>Ecdysozoa</taxon>
        <taxon>Arthropoda</taxon>
        <taxon>Hexapoda</taxon>
        <taxon>Insecta</taxon>
        <taxon>Pterygota</taxon>
        <taxon>Palaeoptera</taxon>
        <taxon>Ephemeroptera</taxon>
        <taxon>Pisciforma</taxon>
        <taxon>Baetidae</taxon>
        <taxon>Cloeon</taxon>
    </lineage>
</organism>
<evidence type="ECO:0000256" key="7">
    <source>
        <dbReference type="ARBA" id="ARBA00022857"/>
    </source>
</evidence>
<keyword evidence="13" id="KW-1185">Reference proteome</keyword>
<keyword evidence="10" id="KW-0458">Lysosome</keyword>
<evidence type="ECO:0000256" key="6">
    <source>
        <dbReference type="ARBA" id="ARBA00022703"/>
    </source>
</evidence>
<keyword evidence="9" id="KW-0333">Golgi apparatus</keyword>
<dbReference type="PANTHER" id="PTHR24320">
    <property type="entry name" value="RETINOL DEHYDROGENASE"/>
    <property type="match status" value="1"/>
</dbReference>
<dbReference type="GO" id="GO:0005764">
    <property type="term" value="C:lysosome"/>
    <property type="evidence" value="ECO:0007669"/>
    <property type="project" value="UniProtKB-SubCell"/>
</dbReference>
<evidence type="ECO:0000256" key="5">
    <source>
        <dbReference type="ARBA" id="ARBA00022687"/>
    </source>
</evidence>
<dbReference type="CDD" id="cd00201">
    <property type="entry name" value="WW"/>
    <property type="match status" value="2"/>
</dbReference>
<dbReference type="GO" id="GO:0005794">
    <property type="term" value="C:Golgi apparatus"/>
    <property type="evidence" value="ECO:0007669"/>
    <property type="project" value="UniProtKB-SubCell"/>
</dbReference>
<dbReference type="AlphaFoldDB" id="A0A8S1BX12"/>
<dbReference type="GO" id="GO:0016491">
    <property type="term" value="F:oxidoreductase activity"/>
    <property type="evidence" value="ECO:0007669"/>
    <property type="project" value="UniProtKB-KW"/>
</dbReference>
<dbReference type="GO" id="GO:0006915">
    <property type="term" value="P:apoptotic process"/>
    <property type="evidence" value="ECO:0007669"/>
    <property type="project" value="UniProtKB-KW"/>
</dbReference>
<dbReference type="SMART" id="SM00456">
    <property type="entry name" value="WW"/>
    <property type="match status" value="2"/>
</dbReference>
<evidence type="ECO:0000259" key="11">
    <source>
        <dbReference type="PROSITE" id="PS50020"/>
    </source>
</evidence>
<dbReference type="Pfam" id="PF00106">
    <property type="entry name" value="adh_short"/>
    <property type="match status" value="1"/>
</dbReference>
<dbReference type="SUPFAM" id="SSF51045">
    <property type="entry name" value="WW domain"/>
    <property type="match status" value="2"/>
</dbReference>
<sequence length="440" mass="48837">MSGCKYSGENADLSGDYKVGEALDRSNDKNSQEQCWEERATPDGRVYFVNHNTKGCQWTHPRTGKKKVVAGEIPFGWKKQVNEDGKILYVDDINNRSTYADPRLAFALEEKESPDDFRQKFDGSSTAMQVLHGRDLTGKVAIVTGANCGIGFETARSLALHGCTTIFACRSADKAQEAIGKIKAEGKTSGPMEFMELDLASLKSVKNFATLFQINYKSLDMLILNAAVMGLPFSLTPDGFETHFQVNHLSHFYLTLLLKQILQTTLYCRVVFVSSESHRFSFLDINNINEERLSPLTASRFQGSMQAYNDSKLCNLIISVELARRWSSLGIAVNALHPGNMVSSALSRNWWLYRFLFMLVRPFSKSLQQAASTSLYVAAHSDTAGVGGLYFNNCCRCPSSAACDDVELALTLWDLSIAMIEKVMGQGSTAEFTQDKETES</sequence>
<dbReference type="PRINTS" id="PR00081">
    <property type="entry name" value="GDHRDH"/>
</dbReference>
<comment type="caution">
    <text evidence="12">The sequence shown here is derived from an EMBL/GenBank/DDBJ whole genome shotgun (WGS) entry which is preliminary data.</text>
</comment>
<dbReference type="PANTHER" id="PTHR24320:SF282">
    <property type="entry name" value="WW DOMAIN-CONTAINING OXIDOREDUCTASE"/>
    <property type="match status" value="1"/>
</dbReference>
<comment type="similarity">
    <text evidence="3">Belongs to the short-chain dehydrogenases/reductases (SDR) family.</text>
</comment>
<dbReference type="GO" id="GO:0016055">
    <property type="term" value="P:Wnt signaling pathway"/>
    <property type="evidence" value="ECO:0007669"/>
    <property type="project" value="UniProtKB-KW"/>
</dbReference>
<name>A0A8S1BX12_9INSE</name>
<dbReference type="Proteomes" id="UP000494165">
    <property type="component" value="Unassembled WGS sequence"/>
</dbReference>
<comment type="subcellular location">
    <subcellularLocation>
        <location evidence="2">Golgi apparatus</location>
    </subcellularLocation>
    <subcellularLocation>
        <location evidence="1">Lysosome</location>
    </subcellularLocation>
</comment>
<reference evidence="12 13" key="1">
    <citation type="submission" date="2020-04" db="EMBL/GenBank/DDBJ databases">
        <authorList>
            <person name="Alioto T."/>
            <person name="Alioto T."/>
            <person name="Gomez Garrido J."/>
        </authorList>
    </citation>
    <scope>NUCLEOTIDE SEQUENCE [LARGE SCALE GENOMIC DNA]</scope>
</reference>
<dbReference type="InterPro" id="IPR036020">
    <property type="entry name" value="WW_dom_sf"/>
</dbReference>
<dbReference type="InterPro" id="IPR002347">
    <property type="entry name" value="SDR_fam"/>
</dbReference>
<evidence type="ECO:0000256" key="2">
    <source>
        <dbReference type="ARBA" id="ARBA00004555"/>
    </source>
</evidence>
<evidence type="ECO:0000313" key="12">
    <source>
        <dbReference type="EMBL" id="CAB3361298.1"/>
    </source>
</evidence>
<dbReference type="SUPFAM" id="SSF51735">
    <property type="entry name" value="NAD(P)-binding Rossmann-fold domains"/>
    <property type="match status" value="1"/>
</dbReference>
<evidence type="ECO:0000256" key="9">
    <source>
        <dbReference type="ARBA" id="ARBA00023034"/>
    </source>
</evidence>
<evidence type="ECO:0000256" key="4">
    <source>
        <dbReference type="ARBA" id="ARBA00016094"/>
    </source>
</evidence>
<evidence type="ECO:0000256" key="3">
    <source>
        <dbReference type="ARBA" id="ARBA00006484"/>
    </source>
</evidence>
<feature type="domain" description="WW" evidence="11">
    <location>
        <begin position="71"/>
        <end position="104"/>
    </location>
</feature>
<keyword evidence="8" id="KW-0560">Oxidoreductase</keyword>
<dbReference type="InterPro" id="IPR036291">
    <property type="entry name" value="NAD(P)-bd_dom_sf"/>
</dbReference>
<dbReference type="InterPro" id="IPR001202">
    <property type="entry name" value="WW_dom"/>
</dbReference>
<dbReference type="Gene3D" id="2.20.70.10">
    <property type="match status" value="2"/>
</dbReference>
<dbReference type="PROSITE" id="PS50020">
    <property type="entry name" value="WW_DOMAIN_2"/>
    <property type="match status" value="2"/>
</dbReference>
<dbReference type="EMBL" id="CADEPI010000005">
    <property type="protein sequence ID" value="CAB3361298.1"/>
    <property type="molecule type" value="Genomic_DNA"/>
</dbReference>
<evidence type="ECO:0000256" key="8">
    <source>
        <dbReference type="ARBA" id="ARBA00023002"/>
    </source>
</evidence>
<keyword evidence="5" id="KW-0879">Wnt signaling pathway</keyword>
<proteinExistence type="inferred from homology"/>